<dbReference type="GO" id="GO:0003677">
    <property type="term" value="F:DNA binding"/>
    <property type="evidence" value="ECO:0007669"/>
    <property type="project" value="UniProtKB-KW"/>
</dbReference>
<evidence type="ECO:0000313" key="6">
    <source>
        <dbReference type="EMBL" id="MDC0827664.1"/>
    </source>
</evidence>
<dbReference type="SUPFAM" id="SSF46955">
    <property type="entry name" value="Putative DNA-binding domain"/>
    <property type="match status" value="1"/>
</dbReference>
<evidence type="ECO:0000256" key="1">
    <source>
        <dbReference type="ARBA" id="ARBA00022491"/>
    </source>
</evidence>
<reference evidence="6" key="1">
    <citation type="submission" date="2023-01" db="EMBL/GenBank/DDBJ databases">
        <title>Human gut microbiome strain richness.</title>
        <authorList>
            <person name="Chen-Liaw A."/>
        </authorList>
    </citation>
    <scope>NUCLEOTIDE SEQUENCE</scope>
    <source>
        <strain evidence="6">D55st1_G4_D55t1_190419</strain>
    </source>
</reference>
<proteinExistence type="predicted"/>
<dbReference type="PANTHER" id="PTHR30204:SF69">
    <property type="entry name" value="MERR-FAMILY TRANSCRIPTIONAL REGULATOR"/>
    <property type="match status" value="1"/>
</dbReference>
<evidence type="ECO:0000256" key="3">
    <source>
        <dbReference type="ARBA" id="ARBA00023125"/>
    </source>
</evidence>
<evidence type="ECO:0000256" key="2">
    <source>
        <dbReference type="ARBA" id="ARBA00023015"/>
    </source>
</evidence>
<evidence type="ECO:0000259" key="5">
    <source>
        <dbReference type="PROSITE" id="PS50937"/>
    </source>
</evidence>
<dbReference type="AlphaFoldDB" id="A0AAW6FQ33"/>
<dbReference type="Proteomes" id="UP001220658">
    <property type="component" value="Unassembled WGS sequence"/>
</dbReference>
<keyword evidence="4" id="KW-0804">Transcription</keyword>
<keyword evidence="2" id="KW-0805">Transcription regulation</keyword>
<dbReference type="Gene3D" id="1.10.1660.10">
    <property type="match status" value="1"/>
</dbReference>
<gene>
    <name evidence="6" type="ORF">POG00_02950</name>
</gene>
<evidence type="ECO:0000256" key="4">
    <source>
        <dbReference type="ARBA" id="ARBA00023163"/>
    </source>
</evidence>
<dbReference type="EMBL" id="JAQNCK010000005">
    <property type="protein sequence ID" value="MDC0827664.1"/>
    <property type="molecule type" value="Genomic_DNA"/>
</dbReference>
<dbReference type="InterPro" id="IPR000551">
    <property type="entry name" value="MerR-type_HTH_dom"/>
</dbReference>
<dbReference type="InterPro" id="IPR009061">
    <property type="entry name" value="DNA-bd_dom_put_sf"/>
</dbReference>
<dbReference type="GO" id="GO:0003700">
    <property type="term" value="F:DNA-binding transcription factor activity"/>
    <property type="evidence" value="ECO:0007669"/>
    <property type="project" value="InterPro"/>
</dbReference>
<accession>A0AAW6FQ33</accession>
<dbReference type="Pfam" id="PF13411">
    <property type="entry name" value="MerR_1"/>
    <property type="match status" value="1"/>
</dbReference>
<name>A0AAW6FQ33_9FIRM</name>
<keyword evidence="3" id="KW-0238">DNA-binding</keyword>
<dbReference type="SMART" id="SM00422">
    <property type="entry name" value="HTH_MERR"/>
    <property type="match status" value="1"/>
</dbReference>
<dbReference type="RefSeq" id="WP_195190847.1">
    <property type="nucleotide sequence ID" value="NZ_JADMUL010000004.1"/>
</dbReference>
<protein>
    <submittedName>
        <fullName evidence="6">MerR family transcriptional regulator</fullName>
    </submittedName>
</protein>
<dbReference type="InterPro" id="IPR047057">
    <property type="entry name" value="MerR_fam"/>
</dbReference>
<dbReference type="PANTHER" id="PTHR30204">
    <property type="entry name" value="REDOX-CYCLING DRUG-SENSING TRANSCRIPTIONAL ACTIVATOR SOXR"/>
    <property type="match status" value="1"/>
</dbReference>
<feature type="domain" description="HTH merR-type" evidence="5">
    <location>
        <begin position="1"/>
        <end position="71"/>
    </location>
</feature>
<organism evidence="6 7">
    <name type="scientific">Faecalitalea cylindroides</name>
    <dbReference type="NCBI Taxonomy" id="39483"/>
    <lineage>
        <taxon>Bacteria</taxon>
        <taxon>Bacillati</taxon>
        <taxon>Bacillota</taxon>
        <taxon>Erysipelotrichia</taxon>
        <taxon>Erysipelotrichales</taxon>
        <taxon>Erysipelotrichaceae</taxon>
        <taxon>Faecalitalea</taxon>
    </lineage>
</organism>
<comment type="caution">
    <text evidence="6">The sequence shown here is derived from an EMBL/GenBank/DDBJ whole genome shotgun (WGS) entry which is preliminary data.</text>
</comment>
<keyword evidence="1" id="KW-0678">Repressor</keyword>
<evidence type="ECO:0000313" key="7">
    <source>
        <dbReference type="Proteomes" id="UP001220658"/>
    </source>
</evidence>
<dbReference type="PROSITE" id="PS50937">
    <property type="entry name" value="HTH_MERR_2"/>
    <property type="match status" value="1"/>
</dbReference>
<sequence>MLKIKDFATLCGCSIYTLRYYDQIDLLKPSIVNDNSGYRYYTEDQLLKFIEIKEFQEIGFRVEEIKELEKLDQKEVSKLILEKIDYLQSRLDKSITLLRKYID</sequence>